<dbReference type="CDD" id="cd01672">
    <property type="entry name" value="TMPK"/>
    <property type="match status" value="1"/>
</dbReference>
<evidence type="ECO:0000256" key="5">
    <source>
        <dbReference type="ARBA" id="ARBA00022727"/>
    </source>
</evidence>
<keyword evidence="8 12" id="KW-0067">ATP-binding</keyword>
<sequence length="332" mass="37299">MPPPRKLGFSPCIRSGYDRVDLENILALRARVLTGCSLHGHRFIQNFCFSETLKKRLSTLRSAGKPRPRFGGRGEQKTDPYPDNRGTLVSLGHYNPMNSFISCSALVERGIQMKETRHMNATRHDGRFITIEGIEGSGKSTNLSHMVEFLQKAGRTVIATREPGGTRIGEILRGLLLDPEQDMQIDTELLLMFAARAEHLAKVIRPALEKGEWVVCSRFTDATYAYQGAGRGIPNTRIAALAHWVQEGFRPDLTLILDIPAEEGLARVRKRGPVDRFERERIAFFERARMAYLAQADASPNRYRVMDARGSIDVVRSRITNAMREFMIGEGG</sequence>
<organism evidence="15">
    <name type="scientific">Candidatus Kentrum sp. LPFa</name>
    <dbReference type="NCBI Taxonomy" id="2126335"/>
    <lineage>
        <taxon>Bacteria</taxon>
        <taxon>Pseudomonadati</taxon>
        <taxon>Pseudomonadota</taxon>
        <taxon>Gammaproteobacteria</taxon>
        <taxon>Candidatus Kentrum</taxon>
    </lineage>
</organism>
<keyword evidence="5 12" id="KW-0545">Nucleotide biosynthesis</keyword>
<dbReference type="InterPro" id="IPR018094">
    <property type="entry name" value="Thymidylate_kinase"/>
</dbReference>
<reference evidence="15" key="1">
    <citation type="submission" date="2019-02" db="EMBL/GenBank/DDBJ databases">
        <authorList>
            <person name="Gruber-Vodicka R. H."/>
            <person name="Seah K. B. B."/>
        </authorList>
    </citation>
    <scope>NUCLEOTIDE SEQUENCE</scope>
    <source>
        <strain evidence="15">BECK_S313</strain>
    </source>
</reference>
<evidence type="ECO:0000256" key="3">
    <source>
        <dbReference type="ARBA" id="ARBA00017144"/>
    </source>
</evidence>
<evidence type="ECO:0000256" key="10">
    <source>
        <dbReference type="ARBA" id="ARBA00048743"/>
    </source>
</evidence>
<dbReference type="InterPro" id="IPR027417">
    <property type="entry name" value="P-loop_NTPase"/>
</dbReference>
<feature type="binding site" evidence="12">
    <location>
        <begin position="133"/>
        <end position="140"/>
    </location>
    <ligand>
        <name>ATP</name>
        <dbReference type="ChEBI" id="CHEBI:30616"/>
    </ligand>
</feature>
<evidence type="ECO:0000256" key="12">
    <source>
        <dbReference type="HAMAP-Rule" id="MF_00165"/>
    </source>
</evidence>
<feature type="domain" description="Thymidylate kinase-like" evidence="14">
    <location>
        <begin position="131"/>
        <end position="319"/>
    </location>
</feature>
<dbReference type="SUPFAM" id="SSF52540">
    <property type="entry name" value="P-loop containing nucleoside triphosphate hydrolases"/>
    <property type="match status" value="1"/>
</dbReference>
<feature type="compositionally biased region" description="Basic and acidic residues" evidence="13">
    <location>
        <begin position="72"/>
        <end position="82"/>
    </location>
</feature>
<comment type="function">
    <text evidence="11 12">Phosphorylation of dTMP to form dTDP in both de novo and salvage pathways of dTTP synthesis.</text>
</comment>
<dbReference type="GO" id="GO:0006235">
    <property type="term" value="P:dTTP biosynthetic process"/>
    <property type="evidence" value="ECO:0007669"/>
    <property type="project" value="UniProtKB-UniRule"/>
</dbReference>
<dbReference type="GO" id="GO:0005829">
    <property type="term" value="C:cytosol"/>
    <property type="evidence" value="ECO:0007669"/>
    <property type="project" value="TreeGrafter"/>
</dbReference>
<dbReference type="GO" id="GO:0004798">
    <property type="term" value="F:dTMP kinase activity"/>
    <property type="evidence" value="ECO:0007669"/>
    <property type="project" value="UniProtKB-UniRule"/>
</dbReference>
<dbReference type="HAMAP" id="MF_00165">
    <property type="entry name" value="Thymidylate_kinase"/>
    <property type="match status" value="1"/>
</dbReference>
<dbReference type="GO" id="GO:0006227">
    <property type="term" value="P:dUDP biosynthetic process"/>
    <property type="evidence" value="ECO:0007669"/>
    <property type="project" value="TreeGrafter"/>
</dbReference>
<evidence type="ECO:0000256" key="1">
    <source>
        <dbReference type="ARBA" id="ARBA00009776"/>
    </source>
</evidence>
<dbReference type="PANTHER" id="PTHR10344:SF4">
    <property type="entry name" value="UMP-CMP KINASE 2, MITOCHONDRIAL"/>
    <property type="match status" value="1"/>
</dbReference>
<comment type="similarity">
    <text evidence="1 12">Belongs to the thymidylate kinase family.</text>
</comment>
<evidence type="ECO:0000256" key="8">
    <source>
        <dbReference type="ARBA" id="ARBA00022840"/>
    </source>
</evidence>
<evidence type="ECO:0000256" key="4">
    <source>
        <dbReference type="ARBA" id="ARBA00022679"/>
    </source>
</evidence>
<evidence type="ECO:0000256" key="6">
    <source>
        <dbReference type="ARBA" id="ARBA00022741"/>
    </source>
</evidence>
<dbReference type="EC" id="2.7.4.9" evidence="2 12"/>
<keyword evidence="6 12" id="KW-0547">Nucleotide-binding</keyword>
<gene>
    <name evidence="12" type="primary">tmk</name>
    <name evidence="15" type="ORF">BECKLPF1236B_GA0070989_11469</name>
</gene>
<evidence type="ECO:0000259" key="14">
    <source>
        <dbReference type="Pfam" id="PF02223"/>
    </source>
</evidence>
<dbReference type="Gene3D" id="3.40.50.300">
    <property type="entry name" value="P-loop containing nucleotide triphosphate hydrolases"/>
    <property type="match status" value="1"/>
</dbReference>
<evidence type="ECO:0000256" key="7">
    <source>
        <dbReference type="ARBA" id="ARBA00022777"/>
    </source>
</evidence>
<dbReference type="Pfam" id="PF02223">
    <property type="entry name" value="Thymidylate_kin"/>
    <property type="match status" value="1"/>
</dbReference>
<dbReference type="NCBIfam" id="TIGR00041">
    <property type="entry name" value="DTMP_kinase"/>
    <property type="match status" value="1"/>
</dbReference>
<proteinExistence type="inferred from homology"/>
<name>A0A450WNL1_9GAMM</name>
<dbReference type="GO" id="GO:0005524">
    <property type="term" value="F:ATP binding"/>
    <property type="evidence" value="ECO:0007669"/>
    <property type="project" value="UniProtKB-UniRule"/>
</dbReference>
<keyword evidence="4 12" id="KW-0808">Transferase</keyword>
<feature type="region of interest" description="Disordered" evidence="13">
    <location>
        <begin position="60"/>
        <end position="83"/>
    </location>
</feature>
<evidence type="ECO:0000256" key="2">
    <source>
        <dbReference type="ARBA" id="ARBA00012980"/>
    </source>
</evidence>
<evidence type="ECO:0000256" key="13">
    <source>
        <dbReference type="SAM" id="MobiDB-lite"/>
    </source>
</evidence>
<keyword evidence="7 12" id="KW-0418">Kinase</keyword>
<dbReference type="AlphaFoldDB" id="A0A450WNL1"/>
<comment type="catalytic activity">
    <reaction evidence="10 12">
        <text>dTMP + ATP = dTDP + ADP</text>
        <dbReference type="Rhea" id="RHEA:13517"/>
        <dbReference type="ChEBI" id="CHEBI:30616"/>
        <dbReference type="ChEBI" id="CHEBI:58369"/>
        <dbReference type="ChEBI" id="CHEBI:63528"/>
        <dbReference type="ChEBI" id="CHEBI:456216"/>
        <dbReference type="EC" id="2.7.4.9"/>
    </reaction>
</comment>
<dbReference type="GO" id="GO:0006233">
    <property type="term" value="P:dTDP biosynthetic process"/>
    <property type="evidence" value="ECO:0007669"/>
    <property type="project" value="InterPro"/>
</dbReference>
<dbReference type="InterPro" id="IPR039430">
    <property type="entry name" value="Thymidylate_kin-like_dom"/>
</dbReference>
<evidence type="ECO:0000313" key="15">
    <source>
        <dbReference type="EMBL" id="VFK18627.1"/>
    </source>
</evidence>
<dbReference type="FunFam" id="3.40.50.300:FF:000225">
    <property type="entry name" value="Thymidylate kinase"/>
    <property type="match status" value="1"/>
</dbReference>
<evidence type="ECO:0000256" key="11">
    <source>
        <dbReference type="ARBA" id="ARBA00057735"/>
    </source>
</evidence>
<protein>
    <recommendedName>
        <fullName evidence="3 12">Thymidylate kinase</fullName>
        <ecNumber evidence="2 12">2.7.4.9</ecNumber>
    </recommendedName>
    <alternativeName>
        <fullName evidence="9 12">dTMP kinase</fullName>
    </alternativeName>
</protein>
<dbReference type="PANTHER" id="PTHR10344">
    <property type="entry name" value="THYMIDYLATE KINASE"/>
    <property type="match status" value="1"/>
</dbReference>
<accession>A0A450WNL1</accession>
<evidence type="ECO:0000256" key="9">
    <source>
        <dbReference type="ARBA" id="ARBA00029962"/>
    </source>
</evidence>
<dbReference type="EMBL" id="CAADFK010000146">
    <property type="protein sequence ID" value="VFK18627.1"/>
    <property type="molecule type" value="Genomic_DNA"/>
</dbReference>